<feature type="region of interest" description="Disordered" evidence="1">
    <location>
        <begin position="654"/>
        <end position="673"/>
    </location>
</feature>
<dbReference type="InterPro" id="IPR019494">
    <property type="entry name" value="FIST_C"/>
</dbReference>
<feature type="domain" description="FIST C-domain" evidence="3">
    <location>
        <begin position="473"/>
        <end position="631"/>
    </location>
</feature>
<evidence type="ECO:0000256" key="1">
    <source>
        <dbReference type="SAM" id="MobiDB-lite"/>
    </source>
</evidence>
<dbReference type="PANTHER" id="PTHR14939">
    <property type="entry name" value="F-BOX ONLY PROTEIN 22"/>
    <property type="match status" value="1"/>
</dbReference>
<dbReference type="EMBL" id="CAXHTA020000010">
    <property type="protein sequence ID" value="CAL5224226.1"/>
    <property type="molecule type" value="Genomic_DNA"/>
</dbReference>
<dbReference type="PANTHER" id="PTHR14939:SF5">
    <property type="entry name" value="F-BOX ONLY PROTEIN 22"/>
    <property type="match status" value="1"/>
</dbReference>
<evidence type="ECO:0000313" key="4">
    <source>
        <dbReference type="EMBL" id="CAL5224226.1"/>
    </source>
</evidence>
<keyword evidence="5" id="KW-1185">Reference proteome</keyword>
<dbReference type="Proteomes" id="UP001497392">
    <property type="component" value="Unassembled WGS sequence"/>
</dbReference>
<evidence type="ECO:0000259" key="2">
    <source>
        <dbReference type="SMART" id="SM00897"/>
    </source>
</evidence>
<evidence type="ECO:0000259" key="3">
    <source>
        <dbReference type="SMART" id="SM01204"/>
    </source>
</evidence>
<dbReference type="Pfam" id="PF08495">
    <property type="entry name" value="FIST"/>
    <property type="match status" value="1"/>
</dbReference>
<evidence type="ECO:0000313" key="5">
    <source>
        <dbReference type="Proteomes" id="UP001497392"/>
    </source>
</evidence>
<protein>
    <submittedName>
        <fullName evidence="4">G6877 protein</fullName>
    </submittedName>
</protein>
<comment type="caution">
    <text evidence="4">The sequence shown here is derived from an EMBL/GenBank/DDBJ whole genome shotgun (WGS) entry which is preliminary data.</text>
</comment>
<name>A0ABP1FYW5_9CHLO</name>
<dbReference type="InterPro" id="IPR013702">
    <property type="entry name" value="FIST_domain_N"/>
</dbReference>
<feature type="domain" description="FIST" evidence="2">
    <location>
        <begin position="216"/>
        <end position="464"/>
    </location>
</feature>
<accession>A0ABP1FYW5</accession>
<reference evidence="4 5" key="1">
    <citation type="submission" date="2024-06" db="EMBL/GenBank/DDBJ databases">
        <authorList>
            <person name="Kraege A."/>
            <person name="Thomma B."/>
        </authorList>
    </citation>
    <scope>NUCLEOTIDE SEQUENCE [LARGE SCALE GENOMIC DNA]</scope>
</reference>
<dbReference type="SMART" id="SM00897">
    <property type="entry name" value="FIST"/>
    <property type="match status" value="1"/>
</dbReference>
<feature type="region of interest" description="Disordered" evidence="1">
    <location>
        <begin position="384"/>
        <end position="409"/>
    </location>
</feature>
<dbReference type="SMART" id="SM01204">
    <property type="entry name" value="FIST_C"/>
    <property type="match status" value="1"/>
</dbReference>
<proteinExistence type="predicted"/>
<gene>
    <name evidence="4" type="primary">g6877</name>
    <name evidence="4" type="ORF">VP750_LOCUS5885</name>
</gene>
<organism evidence="4 5">
    <name type="scientific">Coccomyxa viridis</name>
    <dbReference type="NCBI Taxonomy" id="1274662"/>
    <lineage>
        <taxon>Eukaryota</taxon>
        <taxon>Viridiplantae</taxon>
        <taxon>Chlorophyta</taxon>
        <taxon>core chlorophytes</taxon>
        <taxon>Trebouxiophyceae</taxon>
        <taxon>Trebouxiophyceae incertae sedis</taxon>
        <taxon>Coccomyxaceae</taxon>
        <taxon>Coccomyxa</taxon>
    </lineage>
</organism>
<sequence length="673" mass="73815">MGLFRFQAGKKEADSSISLLLEHRQEEAAWKVEKLFPAPTTEQELIEREFQLNCLQHAAREREDIEFCFLEANNKQILEHFVAVCDDVAKSDLRTRMKVTVNGFRPLLSEAIAATGDDHKWLKKLILTQAAKNANPPQGDQHWFIEEAALPETRCVRGRGLKICCSAEEARTSERTGPSATQWHTYASRAYDGQVSSAMEEVLNRSEQDFAGTNAKIQMALLYVSGFRDQDATLRTALQLLRRKYRLIEHIVATVAHGVIGNEGSTPTEVEQAPAVSLTLASMEGADVTSFTVTGERLPDADASPLEWEGLTGVPLDTNDNVSFILFGSPTFAKIDDLLGGLDFAYPDAAKIGGLVSGPPQQGAGTAESPSGWVIAVERCSRKAQDAPEEEASTSGRDDVSPESPPGAQVERQMVWGGCAAMVIRGKVLMEPLIAQGCRPLTEEVYSIEKVVEKGVVLELATTSRKFPKSFRPMEALGQDLATHGGRKYEGELQRMARNLTVAIAPDDFKPAIELEPADFLVRSLIGFDQATGAMAIGEGVRVGQRLRFMVRDRDGAMQDLNNHALSVKRRQLQASLEARQQPPPFGALIFTCNGRGQNLYQEDNYDSRTLASFVPVPFSGMFCNGEIGQVGKSTYLHGFTAAVGILRETIEVEEQPQPPIQKEQPETPPDGQ</sequence>
<dbReference type="Pfam" id="PF10442">
    <property type="entry name" value="FIST_C"/>
    <property type="match status" value="1"/>
</dbReference>